<evidence type="ECO:0000256" key="6">
    <source>
        <dbReference type="ARBA" id="ARBA00023004"/>
    </source>
</evidence>
<gene>
    <name evidence="10" type="ORF">COS38_03540</name>
</gene>
<dbReference type="SMART" id="SM00729">
    <property type="entry name" value="Elp3"/>
    <property type="match status" value="1"/>
</dbReference>
<dbReference type="PANTHER" id="PTHR43020:SF2">
    <property type="entry name" value="MITOCHONDRIAL TRNA METHYLTHIOTRANSFERASE CDK5RAP1"/>
    <property type="match status" value="1"/>
</dbReference>
<reference evidence="11" key="1">
    <citation type="submission" date="2017-09" db="EMBL/GenBank/DDBJ databases">
        <title>Depth-based differentiation of microbial function through sediment-hosted aquifers and enrichment of novel symbionts in the deep terrestrial subsurface.</title>
        <authorList>
            <person name="Probst A.J."/>
            <person name="Ladd B."/>
            <person name="Jarett J.K."/>
            <person name="Geller-Mcgrath D.E."/>
            <person name="Sieber C.M.K."/>
            <person name="Emerson J.B."/>
            <person name="Anantharaman K."/>
            <person name="Thomas B.C."/>
            <person name="Malmstrom R."/>
            <person name="Stieglmeier M."/>
            <person name="Klingl A."/>
            <person name="Woyke T."/>
            <person name="Ryan C.M."/>
            <person name="Banfield J.F."/>
        </authorList>
    </citation>
    <scope>NUCLEOTIDE SEQUENCE [LARGE SCALE GENOMIC DNA]</scope>
</reference>
<dbReference type="InterPro" id="IPR023404">
    <property type="entry name" value="rSAM_horseshoe"/>
</dbReference>
<evidence type="ECO:0000256" key="7">
    <source>
        <dbReference type="ARBA" id="ARBA00023014"/>
    </source>
</evidence>
<name>A0A2M7CHH3_9BACT</name>
<keyword evidence="5" id="KW-0479">Metal-binding</keyword>
<dbReference type="Proteomes" id="UP000229966">
    <property type="component" value="Unassembled WGS sequence"/>
</dbReference>
<dbReference type="GO" id="GO:0051539">
    <property type="term" value="F:4 iron, 4 sulfur cluster binding"/>
    <property type="evidence" value="ECO:0007669"/>
    <property type="project" value="UniProtKB-KW"/>
</dbReference>
<evidence type="ECO:0000256" key="5">
    <source>
        <dbReference type="ARBA" id="ARBA00022723"/>
    </source>
</evidence>
<dbReference type="GO" id="GO:0035597">
    <property type="term" value="F:tRNA-2-methylthio-N(6)-dimethylallyladenosine(37) synthase activity"/>
    <property type="evidence" value="ECO:0007669"/>
    <property type="project" value="TreeGrafter"/>
</dbReference>
<evidence type="ECO:0000313" key="11">
    <source>
        <dbReference type="Proteomes" id="UP000229966"/>
    </source>
</evidence>
<keyword evidence="3" id="KW-0808">Transferase</keyword>
<evidence type="ECO:0000256" key="1">
    <source>
        <dbReference type="ARBA" id="ARBA00001966"/>
    </source>
</evidence>
<dbReference type="InterPro" id="IPR020612">
    <property type="entry name" value="Methylthiotransferase_CS"/>
</dbReference>
<keyword evidence="7" id="KW-0411">Iron-sulfur</keyword>
<dbReference type="GO" id="GO:0046872">
    <property type="term" value="F:metal ion binding"/>
    <property type="evidence" value="ECO:0007669"/>
    <property type="project" value="UniProtKB-KW"/>
</dbReference>
<dbReference type="AlphaFoldDB" id="A0A2M7CHH3"/>
<dbReference type="Pfam" id="PF00919">
    <property type="entry name" value="UPF0004"/>
    <property type="match status" value="1"/>
</dbReference>
<sequence>MKILNQLQWKKKVKQKMKKQPTKQRTIRPFSKKLKQKKLNNFGIFCLGCAQNEVDSLKINELLSGRGLNYTSLAKANFVIILACSVRQSAIDRIWGKLNLWKNRKKIYIVGCVLATDKQKLEKKYPFLTILATECFFKQIPRLFPKYPPLINRLFCENFENKRHRSRQTPDHAYVPIQFGCDNFCTYCAVPYTRGREKSRPLKNIIQEIIKLIGQSKNHITLLGQNVNSYGLSKKEKQKNIQNLRQLTGDKLLLENEKKSIMHNNTGSFSDLLWKLEKINGLKKLDFLSPNPQDMTSEVINWMATSQKFSGKLNLPLQSGSDKILQKMNRRYSAQQYLALVKKIKRAVPDIELTTDIIVGFPGETKKDFDATFKICQKIKFKNIYIGKYSSRLGTVAEKFFKDDIALKTKKERFEKLNQLPMR</sequence>
<evidence type="ECO:0000256" key="2">
    <source>
        <dbReference type="ARBA" id="ARBA00022485"/>
    </source>
</evidence>
<dbReference type="PROSITE" id="PS51918">
    <property type="entry name" value="RADICAL_SAM"/>
    <property type="match status" value="1"/>
</dbReference>
<dbReference type="GO" id="GO:0005829">
    <property type="term" value="C:cytosol"/>
    <property type="evidence" value="ECO:0007669"/>
    <property type="project" value="TreeGrafter"/>
</dbReference>
<evidence type="ECO:0000259" key="9">
    <source>
        <dbReference type="PROSITE" id="PS51918"/>
    </source>
</evidence>
<dbReference type="InterPro" id="IPR006638">
    <property type="entry name" value="Elp3/MiaA/NifB-like_rSAM"/>
</dbReference>
<dbReference type="PROSITE" id="PS51449">
    <property type="entry name" value="MTTASE_N"/>
    <property type="match status" value="1"/>
</dbReference>
<dbReference type="NCBIfam" id="TIGR00089">
    <property type="entry name" value="MiaB/RimO family radical SAM methylthiotransferase"/>
    <property type="match status" value="1"/>
</dbReference>
<dbReference type="InterPro" id="IPR058240">
    <property type="entry name" value="rSAM_sf"/>
</dbReference>
<dbReference type="EMBL" id="PEUM01000103">
    <property type="protein sequence ID" value="PIV25081.1"/>
    <property type="molecule type" value="Genomic_DNA"/>
</dbReference>
<dbReference type="SUPFAM" id="SSF102114">
    <property type="entry name" value="Radical SAM enzymes"/>
    <property type="match status" value="1"/>
</dbReference>
<evidence type="ECO:0000259" key="8">
    <source>
        <dbReference type="PROSITE" id="PS51449"/>
    </source>
</evidence>
<organism evidence="10 11">
    <name type="scientific">Candidatus Berkelbacteria bacterium CG03_land_8_20_14_0_80_40_36</name>
    <dbReference type="NCBI Taxonomy" id="1974509"/>
    <lineage>
        <taxon>Bacteria</taxon>
        <taxon>Candidatus Berkelbacteria</taxon>
    </lineage>
</organism>
<comment type="caution">
    <text evidence="10">The sequence shown here is derived from an EMBL/GenBank/DDBJ whole genome shotgun (WGS) entry which is preliminary data.</text>
</comment>
<dbReference type="FunFam" id="3.80.30.20:FF:000001">
    <property type="entry name" value="tRNA-2-methylthio-N(6)-dimethylallyladenosine synthase 2"/>
    <property type="match status" value="1"/>
</dbReference>
<dbReference type="PANTHER" id="PTHR43020">
    <property type="entry name" value="CDK5 REGULATORY SUBUNIT-ASSOCIATED PROTEIN 1"/>
    <property type="match status" value="1"/>
</dbReference>
<comment type="cofactor">
    <cofactor evidence="1">
        <name>[4Fe-4S] cluster</name>
        <dbReference type="ChEBI" id="CHEBI:49883"/>
    </cofactor>
</comment>
<proteinExistence type="predicted"/>
<evidence type="ECO:0000256" key="4">
    <source>
        <dbReference type="ARBA" id="ARBA00022691"/>
    </source>
</evidence>
<feature type="domain" description="Radical SAM core" evidence="9">
    <location>
        <begin position="167"/>
        <end position="423"/>
    </location>
</feature>
<dbReference type="SFLD" id="SFLDG01082">
    <property type="entry name" value="B12-binding_domain_containing"/>
    <property type="match status" value="1"/>
</dbReference>
<evidence type="ECO:0000313" key="10">
    <source>
        <dbReference type="EMBL" id="PIV25081.1"/>
    </source>
</evidence>
<accession>A0A2M7CHH3</accession>
<dbReference type="PROSITE" id="PS01278">
    <property type="entry name" value="MTTASE_RADICAL"/>
    <property type="match status" value="1"/>
</dbReference>
<dbReference type="Pfam" id="PF04055">
    <property type="entry name" value="Radical_SAM"/>
    <property type="match status" value="1"/>
</dbReference>
<dbReference type="Gene3D" id="3.40.50.12160">
    <property type="entry name" value="Methylthiotransferase, N-terminal domain"/>
    <property type="match status" value="1"/>
</dbReference>
<keyword evidence="4" id="KW-0949">S-adenosyl-L-methionine</keyword>
<dbReference type="SFLD" id="SFLDS00029">
    <property type="entry name" value="Radical_SAM"/>
    <property type="match status" value="1"/>
</dbReference>
<dbReference type="InterPro" id="IPR038135">
    <property type="entry name" value="Methylthiotransferase_N_sf"/>
</dbReference>
<feature type="domain" description="MTTase N-terminal" evidence="8">
    <location>
        <begin position="40"/>
        <end position="149"/>
    </location>
</feature>
<dbReference type="InterPro" id="IPR007197">
    <property type="entry name" value="rSAM"/>
</dbReference>
<dbReference type="InterPro" id="IPR013848">
    <property type="entry name" value="Methylthiotransferase_N"/>
</dbReference>
<protein>
    <submittedName>
        <fullName evidence="10">Uncharacterized protein</fullName>
    </submittedName>
</protein>
<dbReference type="Gene3D" id="3.80.30.20">
    <property type="entry name" value="tm_1862 like domain"/>
    <property type="match status" value="1"/>
</dbReference>
<evidence type="ECO:0000256" key="3">
    <source>
        <dbReference type="ARBA" id="ARBA00022679"/>
    </source>
</evidence>
<dbReference type="InterPro" id="IPR005839">
    <property type="entry name" value="Methylthiotransferase"/>
</dbReference>
<keyword evidence="2" id="KW-0004">4Fe-4S</keyword>
<keyword evidence="6" id="KW-0408">Iron</keyword>